<evidence type="ECO:0000256" key="1">
    <source>
        <dbReference type="SAM" id="MobiDB-lite"/>
    </source>
</evidence>
<gene>
    <name evidence="2" type="ORF">H2204_013895</name>
</gene>
<feature type="region of interest" description="Disordered" evidence="1">
    <location>
        <begin position="1"/>
        <end position="82"/>
    </location>
</feature>
<comment type="caution">
    <text evidence="2">The sequence shown here is derived from an EMBL/GenBank/DDBJ whole genome shotgun (WGS) entry which is preliminary data.</text>
</comment>
<protein>
    <submittedName>
        <fullName evidence="2">Uncharacterized protein</fullName>
    </submittedName>
</protein>
<accession>A0AA38XPK6</accession>
<dbReference type="AlphaFoldDB" id="A0AA38XPK6"/>
<reference evidence="2" key="1">
    <citation type="submission" date="2022-10" db="EMBL/GenBank/DDBJ databases">
        <title>Culturing micro-colonial fungi from biological soil crusts in the Mojave desert and describing Neophaeococcomyces mojavensis, and introducing the new genera and species Taxawa tesnikishii.</title>
        <authorList>
            <person name="Kurbessoian T."/>
            <person name="Stajich J.E."/>
        </authorList>
    </citation>
    <scope>NUCLEOTIDE SEQUENCE</scope>
    <source>
        <strain evidence="2">TK_35</strain>
    </source>
</reference>
<sequence>MNPGWVGAAAGHDHEKGRAACEGSPAHLPGSDPVWPGSLGSGHDMAGTFKQAQSGSQHRRGPDQWPEPPYGQPGVNSQPGANPALAGVAKACAAPNDIAATTTMPAMDENSFFFPIICISFAERRGGSHRIAADQQAVGASIAVRAAGMLLATRCKAGLHRCGEGLCGTE</sequence>
<evidence type="ECO:0000313" key="2">
    <source>
        <dbReference type="EMBL" id="KAJ9617353.1"/>
    </source>
</evidence>
<dbReference type="EMBL" id="JAPDRN010000165">
    <property type="protein sequence ID" value="KAJ9617353.1"/>
    <property type="molecule type" value="Genomic_DNA"/>
</dbReference>
<organism evidence="2">
    <name type="scientific">Knufia peltigerae</name>
    <dbReference type="NCBI Taxonomy" id="1002370"/>
    <lineage>
        <taxon>Eukaryota</taxon>
        <taxon>Fungi</taxon>
        <taxon>Dikarya</taxon>
        <taxon>Ascomycota</taxon>
        <taxon>Pezizomycotina</taxon>
        <taxon>Eurotiomycetes</taxon>
        <taxon>Chaetothyriomycetidae</taxon>
        <taxon>Chaetothyriales</taxon>
        <taxon>Trichomeriaceae</taxon>
        <taxon>Knufia</taxon>
    </lineage>
</organism>
<name>A0AA38XPK6_9EURO</name>
<proteinExistence type="predicted"/>